<feature type="region of interest" description="Disordered" evidence="1">
    <location>
        <begin position="58"/>
        <end position="77"/>
    </location>
</feature>
<dbReference type="SUPFAM" id="SSF48726">
    <property type="entry name" value="Immunoglobulin"/>
    <property type="match status" value="1"/>
</dbReference>
<sequence>RVTAGRMGGSPAPLSPGGEHPGPARCLPPTTAPYQHLPPEPAQMLQECGSATTRYCRNAPRVGKGQTGARPASTIPSTHILWEKDKTPIEPSGRFHVEDSGLYVCKAKNSVGATYAAATLKVEAGEPQEEEGCSGGEAPAFLVEPEDWHFLK</sequence>
<evidence type="ECO:0000313" key="3">
    <source>
        <dbReference type="Ensembl" id="ENSBJAP00000023288.1"/>
    </source>
</evidence>
<evidence type="ECO:0000259" key="2">
    <source>
        <dbReference type="PROSITE" id="PS50835"/>
    </source>
</evidence>
<dbReference type="Gene3D" id="2.60.40.10">
    <property type="entry name" value="Immunoglobulins"/>
    <property type="match status" value="1"/>
</dbReference>
<feature type="region of interest" description="Disordered" evidence="1">
    <location>
        <begin position="127"/>
        <end position="152"/>
    </location>
</feature>
<dbReference type="InterPro" id="IPR036179">
    <property type="entry name" value="Ig-like_dom_sf"/>
</dbReference>
<evidence type="ECO:0000256" key="1">
    <source>
        <dbReference type="SAM" id="MobiDB-lite"/>
    </source>
</evidence>
<proteinExistence type="predicted"/>
<dbReference type="Ensembl" id="ENSBJAT00000023935.1">
    <property type="protein sequence ID" value="ENSBJAP00000023288.1"/>
    <property type="gene ID" value="ENSBJAG00000015071.1"/>
</dbReference>
<name>A0A8C0BWY7_9AVES</name>
<keyword evidence="4" id="KW-1185">Reference proteome</keyword>
<dbReference type="InterPro" id="IPR013783">
    <property type="entry name" value="Ig-like_fold"/>
</dbReference>
<dbReference type="AlphaFoldDB" id="A0A8C0BWY7"/>
<evidence type="ECO:0000313" key="4">
    <source>
        <dbReference type="Proteomes" id="UP000694555"/>
    </source>
</evidence>
<reference evidence="3" key="1">
    <citation type="submission" date="2025-08" db="UniProtKB">
        <authorList>
            <consortium name="Ensembl"/>
        </authorList>
    </citation>
    <scope>IDENTIFICATION</scope>
</reference>
<dbReference type="Proteomes" id="UP000694555">
    <property type="component" value="Unplaced"/>
</dbReference>
<accession>A0A8C0BWY7</accession>
<reference evidence="3" key="2">
    <citation type="submission" date="2025-09" db="UniProtKB">
        <authorList>
            <consortium name="Ensembl"/>
        </authorList>
    </citation>
    <scope>IDENTIFICATION</scope>
</reference>
<dbReference type="InterPro" id="IPR007110">
    <property type="entry name" value="Ig-like_dom"/>
</dbReference>
<feature type="region of interest" description="Disordered" evidence="1">
    <location>
        <begin position="1"/>
        <end position="41"/>
    </location>
</feature>
<protein>
    <recommendedName>
        <fullName evidence="2">Ig-like domain-containing protein</fullName>
    </recommendedName>
</protein>
<feature type="domain" description="Ig-like" evidence="2">
    <location>
        <begin position="29"/>
        <end position="121"/>
    </location>
</feature>
<dbReference type="PROSITE" id="PS50835">
    <property type="entry name" value="IG_LIKE"/>
    <property type="match status" value="1"/>
</dbReference>
<organism evidence="3 4">
    <name type="scientific">Buteo japonicus</name>
    <dbReference type="NCBI Taxonomy" id="224669"/>
    <lineage>
        <taxon>Eukaryota</taxon>
        <taxon>Metazoa</taxon>
        <taxon>Chordata</taxon>
        <taxon>Craniata</taxon>
        <taxon>Vertebrata</taxon>
        <taxon>Euteleostomi</taxon>
        <taxon>Archelosauria</taxon>
        <taxon>Archosauria</taxon>
        <taxon>Dinosauria</taxon>
        <taxon>Saurischia</taxon>
        <taxon>Theropoda</taxon>
        <taxon>Coelurosauria</taxon>
        <taxon>Aves</taxon>
        <taxon>Neognathae</taxon>
        <taxon>Neoaves</taxon>
        <taxon>Telluraves</taxon>
        <taxon>Accipitrimorphae</taxon>
        <taxon>Accipitriformes</taxon>
        <taxon>Accipitridae</taxon>
        <taxon>Accipitrinae</taxon>
        <taxon>Buteo</taxon>
    </lineage>
</organism>